<dbReference type="GO" id="GO:0000160">
    <property type="term" value="P:phosphorelay signal transduction system"/>
    <property type="evidence" value="ECO:0007669"/>
    <property type="project" value="UniProtKB-KW"/>
</dbReference>
<sequence length="746" mass="85741">MFKLFIPESKVHRDRRLMRETDSRMAKYSRRGILINFCVYLFCVWMGDLYLKAPTVTSVMTIGLLLLTGMRSYYLFRFDSLYPRAPSRWRNQYFLASLLGAIWWSVILVAFTLIKGLDDVTTILWFYTIVFFSSTANALAPYNRYMSWYQFLGLIPGALAMVSLGTINGYLYGIIILLFFLLMIHQGRIVAESYWKSLETNQALTRKTIELEAEKRDMEAADQFSTEFLQNLGSEVRVNLNDLLGSLSLLDRDQLNSHQSELVDMAHRTAMHQLELINNVGDYLTTVGRQYERDVSVFNLRRLLENVLEDLFEDAAHQHTELNYLLNSTIPLRVRGDAVRVQQILHQLIYHVMYSTQSEEITIVGNYKLDNQRDGNLTLKIRLIGSGDDKYSAWETSGDSEESASTLVNSWENSTSFVVCKALAESLSGFVEVSPSRHQVIVSLPLEISGSLTQEVSVNARLKGKRALLVDVSKEVRKPMMREFKDWGLTVKHEKDLNAVVQLMWDARNDDEAFDLVLFYTRHGNREWMEISQQILDNEQLRDVAQLIVGNKRDLESEEVTHYAIDKMQVARLNKPLSPHAAHNALEYLLLKGDYAKPDCLTHTKDHVLCFEGHTVLLVDDHRANQLVTQRLLEKLKLQVTVAINGKEALDKMQQQKFDIVLMDCNMPVMDGFEATQIIREREIEAEIKSAEVGEQVSEHIPIVGMSSHLFNGEKSRSFAAGMDEYLAKPIEFYKLQRLLQRWLNS</sequence>
<keyword evidence="2" id="KW-0902">Two-component regulatory system</keyword>
<dbReference type="AlphaFoldDB" id="A0A7X0JTE4"/>
<dbReference type="CDD" id="cd17546">
    <property type="entry name" value="REC_hyHK_CKI1_RcsC-like"/>
    <property type="match status" value="1"/>
</dbReference>
<evidence type="ECO:0000256" key="2">
    <source>
        <dbReference type="ARBA" id="ARBA00023012"/>
    </source>
</evidence>
<feature type="transmembrane region" description="Helical" evidence="4">
    <location>
        <begin position="120"/>
        <end position="139"/>
    </location>
</feature>
<evidence type="ECO:0000313" key="7">
    <source>
        <dbReference type="Proteomes" id="UP000528457"/>
    </source>
</evidence>
<dbReference type="Gene3D" id="1.10.287.130">
    <property type="match status" value="1"/>
</dbReference>
<dbReference type="InParanoid" id="A0A7X0JTE4"/>
<keyword evidence="6" id="KW-0418">Kinase</keyword>
<accession>A0A7X0JTE4</accession>
<dbReference type="InterPro" id="IPR001789">
    <property type="entry name" value="Sig_transdc_resp-reg_receiver"/>
</dbReference>
<dbReference type="PANTHER" id="PTHR45339">
    <property type="entry name" value="HYBRID SIGNAL TRANSDUCTION HISTIDINE KINASE J"/>
    <property type="match status" value="1"/>
</dbReference>
<dbReference type="PROSITE" id="PS50110">
    <property type="entry name" value="RESPONSE_REGULATORY"/>
    <property type="match status" value="1"/>
</dbReference>
<evidence type="ECO:0000313" key="6">
    <source>
        <dbReference type="EMBL" id="MBB6521519.1"/>
    </source>
</evidence>
<feature type="transmembrane region" description="Helical" evidence="4">
    <location>
        <begin position="94"/>
        <end position="114"/>
    </location>
</feature>
<name>A0A7X0JTE4_9GAMM</name>
<keyword evidence="6" id="KW-0808">Transferase</keyword>
<dbReference type="InterPro" id="IPR036890">
    <property type="entry name" value="HATPase_C_sf"/>
</dbReference>
<evidence type="ECO:0000256" key="4">
    <source>
        <dbReference type="SAM" id="Phobius"/>
    </source>
</evidence>
<keyword evidence="4" id="KW-1133">Transmembrane helix</keyword>
<feature type="modified residue" description="4-aspartylphosphate" evidence="3">
    <location>
        <position position="664"/>
    </location>
</feature>
<gene>
    <name evidence="6" type="ORF">HNR48_001804</name>
</gene>
<evidence type="ECO:0000256" key="1">
    <source>
        <dbReference type="ARBA" id="ARBA00022553"/>
    </source>
</evidence>
<dbReference type="SUPFAM" id="SSF52172">
    <property type="entry name" value="CheY-like"/>
    <property type="match status" value="1"/>
</dbReference>
<dbReference type="EMBL" id="JACHHT010000002">
    <property type="protein sequence ID" value="MBB6521519.1"/>
    <property type="molecule type" value="Genomic_DNA"/>
</dbReference>
<dbReference type="Gene3D" id="3.40.50.2300">
    <property type="match status" value="1"/>
</dbReference>
<keyword evidence="4" id="KW-0812">Transmembrane</keyword>
<feature type="transmembrane region" description="Helical" evidence="4">
    <location>
        <begin position="57"/>
        <end position="74"/>
    </location>
</feature>
<dbReference type="InterPro" id="IPR011006">
    <property type="entry name" value="CheY-like_superfamily"/>
</dbReference>
<dbReference type="RefSeq" id="WP_166844092.1">
    <property type="nucleotide sequence ID" value="NZ_JAAONY010000002.1"/>
</dbReference>
<evidence type="ECO:0000259" key="5">
    <source>
        <dbReference type="PROSITE" id="PS50110"/>
    </source>
</evidence>
<feature type="transmembrane region" description="Helical" evidence="4">
    <location>
        <begin position="33"/>
        <end position="51"/>
    </location>
</feature>
<protein>
    <submittedName>
        <fullName evidence="6">CheY-like chemotaxis protein/signal transduction histidine kinase</fullName>
    </submittedName>
</protein>
<dbReference type="GO" id="GO:0016301">
    <property type="term" value="F:kinase activity"/>
    <property type="evidence" value="ECO:0007669"/>
    <property type="project" value="UniProtKB-KW"/>
</dbReference>
<proteinExistence type="predicted"/>
<evidence type="ECO:0000256" key="3">
    <source>
        <dbReference type="PROSITE-ProRule" id="PRU00169"/>
    </source>
</evidence>
<organism evidence="6 7">
    <name type="scientific">Pseudoteredinibacter isoporae</name>
    <dbReference type="NCBI Taxonomy" id="570281"/>
    <lineage>
        <taxon>Bacteria</taxon>
        <taxon>Pseudomonadati</taxon>
        <taxon>Pseudomonadota</taxon>
        <taxon>Gammaproteobacteria</taxon>
        <taxon>Cellvibrionales</taxon>
        <taxon>Cellvibrionaceae</taxon>
        <taxon>Pseudoteredinibacter</taxon>
    </lineage>
</organism>
<keyword evidence="7" id="KW-1185">Reference proteome</keyword>
<comment type="caution">
    <text evidence="6">The sequence shown here is derived from an EMBL/GenBank/DDBJ whole genome shotgun (WGS) entry which is preliminary data.</text>
</comment>
<keyword evidence="1 3" id="KW-0597">Phosphoprotein</keyword>
<dbReference type="PANTHER" id="PTHR45339:SF1">
    <property type="entry name" value="HYBRID SIGNAL TRANSDUCTION HISTIDINE KINASE J"/>
    <property type="match status" value="1"/>
</dbReference>
<dbReference type="SMART" id="SM00448">
    <property type="entry name" value="REC"/>
    <property type="match status" value="1"/>
</dbReference>
<dbReference type="Pfam" id="PF00072">
    <property type="entry name" value="Response_reg"/>
    <property type="match status" value="1"/>
</dbReference>
<dbReference type="Gene3D" id="3.30.565.10">
    <property type="entry name" value="Histidine kinase-like ATPase, C-terminal domain"/>
    <property type="match status" value="1"/>
</dbReference>
<feature type="domain" description="Response regulatory" evidence="5">
    <location>
        <begin position="615"/>
        <end position="744"/>
    </location>
</feature>
<reference evidence="6 7" key="1">
    <citation type="submission" date="2020-08" db="EMBL/GenBank/DDBJ databases">
        <title>Genomic Encyclopedia of Type Strains, Phase IV (KMG-IV): sequencing the most valuable type-strain genomes for metagenomic binning, comparative biology and taxonomic classification.</title>
        <authorList>
            <person name="Goeker M."/>
        </authorList>
    </citation>
    <scope>NUCLEOTIDE SEQUENCE [LARGE SCALE GENOMIC DNA]</scope>
    <source>
        <strain evidence="6 7">DSM 22368</strain>
    </source>
</reference>
<feature type="transmembrane region" description="Helical" evidence="4">
    <location>
        <begin position="151"/>
        <end position="184"/>
    </location>
</feature>
<dbReference type="Proteomes" id="UP000528457">
    <property type="component" value="Unassembled WGS sequence"/>
</dbReference>
<keyword evidence="4" id="KW-0472">Membrane</keyword>